<keyword evidence="3" id="KW-1003">Cell membrane</keyword>
<protein>
    <submittedName>
        <fullName evidence="10">ABC transporter permease</fullName>
    </submittedName>
</protein>
<reference evidence="10" key="1">
    <citation type="submission" date="2023-06" db="EMBL/GenBank/DDBJ databases">
        <title>Genomic of Parafulvivirga corallium.</title>
        <authorList>
            <person name="Wang G."/>
        </authorList>
    </citation>
    <scope>NUCLEOTIDE SEQUENCE</scope>
    <source>
        <strain evidence="10">BMA10</strain>
    </source>
</reference>
<comment type="subcellular location">
    <subcellularLocation>
        <location evidence="1">Cell membrane</location>
        <topology evidence="1">Multi-pass membrane protein</topology>
    </subcellularLocation>
</comment>
<dbReference type="Pfam" id="PF02687">
    <property type="entry name" value="FtsX"/>
    <property type="match status" value="1"/>
</dbReference>
<feature type="transmembrane region" description="Helical" evidence="7">
    <location>
        <begin position="309"/>
        <end position="333"/>
    </location>
</feature>
<dbReference type="InterPro" id="IPR051447">
    <property type="entry name" value="Lipoprotein-release_system"/>
</dbReference>
<evidence type="ECO:0000256" key="2">
    <source>
        <dbReference type="ARBA" id="ARBA00005236"/>
    </source>
</evidence>
<evidence type="ECO:0000256" key="3">
    <source>
        <dbReference type="ARBA" id="ARBA00022475"/>
    </source>
</evidence>
<name>A0ABT8KH16_9BACT</name>
<feature type="domain" description="MacB-like periplasmic core" evidence="9">
    <location>
        <begin position="17"/>
        <end position="237"/>
    </location>
</feature>
<evidence type="ECO:0000256" key="7">
    <source>
        <dbReference type="SAM" id="Phobius"/>
    </source>
</evidence>
<organism evidence="10 11">
    <name type="scientific">Splendidivirga corallicola</name>
    <dbReference type="NCBI Taxonomy" id="3051826"/>
    <lineage>
        <taxon>Bacteria</taxon>
        <taxon>Pseudomonadati</taxon>
        <taxon>Bacteroidota</taxon>
        <taxon>Cytophagia</taxon>
        <taxon>Cytophagales</taxon>
        <taxon>Splendidivirgaceae</taxon>
        <taxon>Splendidivirga</taxon>
    </lineage>
</organism>
<evidence type="ECO:0000256" key="5">
    <source>
        <dbReference type="ARBA" id="ARBA00022989"/>
    </source>
</evidence>
<dbReference type="EMBL" id="JAUJEA010000001">
    <property type="protein sequence ID" value="MDN5200015.1"/>
    <property type="molecule type" value="Genomic_DNA"/>
</dbReference>
<dbReference type="RefSeq" id="WP_346750042.1">
    <property type="nucleotide sequence ID" value="NZ_JAUJEA010000001.1"/>
</dbReference>
<keyword evidence="4 7" id="KW-0812">Transmembrane</keyword>
<proteinExistence type="inferred from homology"/>
<dbReference type="Pfam" id="PF12704">
    <property type="entry name" value="MacB_PCD"/>
    <property type="match status" value="1"/>
</dbReference>
<dbReference type="Proteomes" id="UP001172082">
    <property type="component" value="Unassembled WGS sequence"/>
</dbReference>
<evidence type="ECO:0000256" key="6">
    <source>
        <dbReference type="ARBA" id="ARBA00023136"/>
    </source>
</evidence>
<dbReference type="PANTHER" id="PTHR30489:SF0">
    <property type="entry name" value="LIPOPROTEIN-RELEASING SYSTEM TRANSMEMBRANE PROTEIN LOLE"/>
    <property type="match status" value="1"/>
</dbReference>
<evidence type="ECO:0000256" key="4">
    <source>
        <dbReference type="ARBA" id="ARBA00022692"/>
    </source>
</evidence>
<keyword evidence="11" id="KW-1185">Reference proteome</keyword>
<evidence type="ECO:0000256" key="1">
    <source>
        <dbReference type="ARBA" id="ARBA00004651"/>
    </source>
</evidence>
<evidence type="ECO:0000313" key="11">
    <source>
        <dbReference type="Proteomes" id="UP001172082"/>
    </source>
</evidence>
<evidence type="ECO:0000313" key="10">
    <source>
        <dbReference type="EMBL" id="MDN5200015.1"/>
    </source>
</evidence>
<keyword evidence="6 7" id="KW-0472">Membrane</keyword>
<dbReference type="InterPro" id="IPR003838">
    <property type="entry name" value="ABC3_permease_C"/>
</dbReference>
<comment type="caution">
    <text evidence="10">The sequence shown here is derived from an EMBL/GenBank/DDBJ whole genome shotgun (WGS) entry which is preliminary data.</text>
</comment>
<gene>
    <name evidence="10" type="ORF">QQ008_01550</name>
</gene>
<dbReference type="PANTHER" id="PTHR30489">
    <property type="entry name" value="LIPOPROTEIN-RELEASING SYSTEM TRANSMEMBRANE PROTEIN LOLE"/>
    <property type="match status" value="1"/>
</dbReference>
<accession>A0ABT8KH16</accession>
<comment type="similarity">
    <text evidence="2">Belongs to the ABC-4 integral membrane protein family. LolC/E subfamily.</text>
</comment>
<feature type="transmembrane region" description="Helical" evidence="7">
    <location>
        <begin position="267"/>
        <end position="289"/>
    </location>
</feature>
<evidence type="ECO:0000259" key="9">
    <source>
        <dbReference type="Pfam" id="PF12704"/>
    </source>
</evidence>
<evidence type="ECO:0000259" key="8">
    <source>
        <dbReference type="Pfam" id="PF02687"/>
    </source>
</evidence>
<keyword evidence="5 7" id="KW-1133">Transmembrane helix</keyword>
<sequence length="404" mass="45305">MLFFIAWRNVWRQRIRSLVIIMAMIVGVWGLTLAIGFINAFTDSYLDNIVKYELAHMQVHHPKFKDDFDLKYDLKEGDVQLDKIKQIEGVKGVTARSIVSAMISSSKTASGVKVIGIDRKEEPTVSNVEDLIIEGEYLDGKMRNPIILGEKLAEKLNVKIRSKLVLTFQNELGDITAAAFRVNGIYKAQSPKLNEGSVFVRARDIARSIGAENKVNEVAILLEPTANEDSVYKDVSNIYQQYLVEKWSDIAPEIEMLRSQSKISTTILVTIFMLALVFGIVNTMLMAVLERIRELGMLMAIGMNKIRVFSMILFETFYLGLISCPIGLFFGYLTLSYFSYNGFDLSSYAKGLEDIGYSTVVYPTLAFQQYAGLAAGIFITALLGAMYPAFKAIRLKPVEALNKI</sequence>
<feature type="domain" description="ABC3 transporter permease C-terminal" evidence="8">
    <location>
        <begin position="267"/>
        <end position="397"/>
    </location>
</feature>
<dbReference type="InterPro" id="IPR025857">
    <property type="entry name" value="MacB_PCD"/>
</dbReference>
<feature type="transmembrane region" description="Helical" evidence="7">
    <location>
        <begin position="18"/>
        <end position="41"/>
    </location>
</feature>
<feature type="transmembrane region" description="Helical" evidence="7">
    <location>
        <begin position="370"/>
        <end position="390"/>
    </location>
</feature>